<accession>A0ABD8B2S2</accession>
<protein>
    <submittedName>
        <fullName evidence="1">Uncharacterized protein</fullName>
    </submittedName>
</protein>
<reference evidence="1 2" key="1">
    <citation type="submission" date="2024-02" db="EMBL/GenBank/DDBJ databases">
        <title>Complete sequences of two Paenibacillus sp. strains and one Lysinibacillus strain isolated from the environment on STAA medium highlight biotechnological potential.</title>
        <authorList>
            <person name="Attere S.A."/>
            <person name="Piche L.C."/>
            <person name="Intertaglia L."/>
            <person name="Lami R."/>
            <person name="Charette S.J."/>
            <person name="Vincent A.T."/>
        </authorList>
    </citation>
    <scope>NUCLEOTIDE SEQUENCE [LARGE SCALE GENOMIC DNA]</scope>
    <source>
        <strain evidence="1 2">Y5S-7</strain>
        <plasmid evidence="1 2">pY5S7-2</plasmid>
    </source>
</reference>
<evidence type="ECO:0000313" key="2">
    <source>
        <dbReference type="Proteomes" id="UP001364764"/>
    </source>
</evidence>
<proteinExistence type="predicted"/>
<dbReference type="GeneID" id="93480155"/>
<sequence>MPKLIYKLFPEYDSYKNIRLAQKSLTYPHHGVHPSPMDYMRNIINFYDLIKLGGSDIQEPEYVSALRDTFRHSEELVPVEKRWEELYPFARSYFECSENGNWIYEDELERLSPDLYREYKKTKK</sequence>
<dbReference type="Proteomes" id="UP001364764">
    <property type="component" value="Plasmid pY5S7-2"/>
</dbReference>
<dbReference type="EMBL" id="CP145894">
    <property type="protein sequence ID" value="WWP24137.1"/>
    <property type="molecule type" value="Genomic_DNA"/>
</dbReference>
<geneLocation type="plasmid" evidence="1 2">
    <name>pY5S7-2</name>
</geneLocation>
<name>A0ABD8B2S2_PAEAM</name>
<keyword evidence="1" id="KW-0614">Plasmid</keyword>
<organism evidence="1 2">
    <name type="scientific">Paenibacillus amylolyticus</name>
    <dbReference type="NCBI Taxonomy" id="1451"/>
    <lineage>
        <taxon>Bacteria</taxon>
        <taxon>Bacillati</taxon>
        <taxon>Bacillota</taxon>
        <taxon>Bacilli</taxon>
        <taxon>Bacillales</taxon>
        <taxon>Paenibacillaceae</taxon>
        <taxon>Paenibacillus</taxon>
    </lineage>
</organism>
<evidence type="ECO:0000313" key="1">
    <source>
        <dbReference type="EMBL" id="WWP24137.1"/>
    </source>
</evidence>
<gene>
    <name evidence="1" type="ORF">V6668_31780</name>
</gene>
<dbReference type="RefSeq" id="WP_338709227.1">
    <property type="nucleotide sequence ID" value="NZ_CP145894.1"/>
</dbReference>
<dbReference type="AlphaFoldDB" id="A0ABD8B2S2"/>